<dbReference type="Pfam" id="PF01302">
    <property type="entry name" value="CAP_GLY"/>
    <property type="match status" value="1"/>
</dbReference>
<dbReference type="InterPro" id="IPR000938">
    <property type="entry name" value="CAP-Gly_domain"/>
</dbReference>
<dbReference type="SUPFAM" id="SSF74924">
    <property type="entry name" value="Cap-Gly domain"/>
    <property type="match status" value="1"/>
</dbReference>
<feature type="domain" description="CAP-Gly" evidence="3">
    <location>
        <begin position="286"/>
        <end position="329"/>
    </location>
</feature>
<sequence>MHGFVNGTFISPTTQGLPVDFNSKFDVISRKLDGVTEQLRKLDLMDQRLTNLEVATKSIQSDITGLKGNMSEMDKSFSFLNDQFEKNKEELHGLRDTVKNLTNESQTLSDANITLQSEFDALKERHIDLQAGSMRDNLIFSGIDEPVPMQERGGTANREDTEATLKTFLKDVMGLEDMEFLHVHRMGSHTPGRPRQIVAKFVLFKDREKVRQMASDVDPFLCTCGPCKKFWKDNFSDAADLLRQSSLSRATDTSVLGHRNSVVKIGDRVMVQGKHPGTVKFVGVVDDNAIAPQLYVGVKLDDNVNSVHNGLYKGKRYFHCTPGHGAMVRYTEVRPLKTVHKTPPLQNNYMFPSWEEVRKRRKERDEKLAELYSKAGMSPPSSVTSMPSITPTKRTPEPVVNISDPNDMALKIQERRREIEKRRRQASADSKEKKEFWQLKQQFGGGNEGERLARTLMKLKNAYNEGLSLTTRKSLQYDPDIYDDDI</sequence>
<feature type="coiled-coil region" evidence="1">
    <location>
        <begin position="84"/>
        <end position="118"/>
    </location>
</feature>
<dbReference type="InterPro" id="IPR036859">
    <property type="entry name" value="CAP-Gly_dom_sf"/>
</dbReference>
<evidence type="ECO:0000256" key="2">
    <source>
        <dbReference type="SAM" id="MobiDB-lite"/>
    </source>
</evidence>
<accession>A0AA88XGP7</accession>
<dbReference type="AlphaFoldDB" id="A0AA88XGP7"/>
<name>A0AA88XGP7_PINIB</name>
<gene>
    <name evidence="4" type="ORF">FSP39_000678</name>
</gene>
<keyword evidence="1" id="KW-0175">Coiled coil</keyword>
<evidence type="ECO:0000259" key="3">
    <source>
        <dbReference type="PROSITE" id="PS50245"/>
    </source>
</evidence>
<evidence type="ECO:0000313" key="4">
    <source>
        <dbReference type="EMBL" id="KAK3085250.1"/>
    </source>
</evidence>
<comment type="caution">
    <text evidence="4">The sequence shown here is derived from an EMBL/GenBank/DDBJ whole genome shotgun (WGS) entry which is preliminary data.</text>
</comment>
<dbReference type="Gene3D" id="2.30.30.190">
    <property type="entry name" value="CAP Gly-rich-like domain"/>
    <property type="match status" value="1"/>
</dbReference>
<feature type="compositionally biased region" description="Low complexity" evidence="2">
    <location>
        <begin position="378"/>
        <end position="392"/>
    </location>
</feature>
<feature type="region of interest" description="Disordered" evidence="2">
    <location>
        <begin position="375"/>
        <end position="403"/>
    </location>
</feature>
<keyword evidence="5" id="KW-1185">Reference proteome</keyword>
<evidence type="ECO:0000256" key="1">
    <source>
        <dbReference type="SAM" id="Coils"/>
    </source>
</evidence>
<dbReference type="Gene3D" id="1.20.5.340">
    <property type="match status" value="1"/>
</dbReference>
<dbReference type="EMBL" id="VSWD01000012">
    <property type="protein sequence ID" value="KAK3085250.1"/>
    <property type="molecule type" value="Genomic_DNA"/>
</dbReference>
<proteinExistence type="predicted"/>
<protein>
    <recommendedName>
        <fullName evidence="3">CAP-Gly domain-containing protein</fullName>
    </recommendedName>
</protein>
<evidence type="ECO:0000313" key="5">
    <source>
        <dbReference type="Proteomes" id="UP001186944"/>
    </source>
</evidence>
<dbReference type="SMART" id="SM01052">
    <property type="entry name" value="CAP_GLY"/>
    <property type="match status" value="1"/>
</dbReference>
<dbReference type="Gene3D" id="3.30.70.1820">
    <property type="entry name" value="L1 transposable element, RRM domain"/>
    <property type="match status" value="1"/>
</dbReference>
<organism evidence="4 5">
    <name type="scientific">Pinctada imbricata</name>
    <name type="common">Atlantic pearl-oyster</name>
    <name type="synonym">Pinctada martensii</name>
    <dbReference type="NCBI Taxonomy" id="66713"/>
    <lineage>
        <taxon>Eukaryota</taxon>
        <taxon>Metazoa</taxon>
        <taxon>Spiralia</taxon>
        <taxon>Lophotrochozoa</taxon>
        <taxon>Mollusca</taxon>
        <taxon>Bivalvia</taxon>
        <taxon>Autobranchia</taxon>
        <taxon>Pteriomorphia</taxon>
        <taxon>Pterioida</taxon>
        <taxon>Pterioidea</taxon>
        <taxon>Pteriidae</taxon>
        <taxon>Pinctada</taxon>
    </lineage>
</organism>
<reference evidence="4" key="1">
    <citation type="submission" date="2019-08" db="EMBL/GenBank/DDBJ databases">
        <title>The improved chromosome-level genome for the pearl oyster Pinctada fucata martensii using PacBio sequencing and Hi-C.</title>
        <authorList>
            <person name="Zheng Z."/>
        </authorList>
    </citation>
    <scope>NUCLEOTIDE SEQUENCE</scope>
    <source>
        <strain evidence="4">ZZ-2019</strain>
        <tissue evidence="4">Adductor muscle</tissue>
    </source>
</reference>
<dbReference type="PANTHER" id="PTHR18916">
    <property type="entry name" value="DYNACTIN 1-RELATED MICROTUBULE-BINDING"/>
    <property type="match status" value="1"/>
</dbReference>
<dbReference type="PROSITE" id="PS50245">
    <property type="entry name" value="CAP_GLY_2"/>
    <property type="match status" value="1"/>
</dbReference>
<dbReference type="Proteomes" id="UP001186944">
    <property type="component" value="Unassembled WGS sequence"/>
</dbReference>